<dbReference type="OrthoDB" id="3561737at2759"/>
<proteinExistence type="predicted"/>
<protein>
    <recommendedName>
        <fullName evidence="2">DUF3824 domain-containing protein</fullName>
    </recommendedName>
</protein>
<feature type="compositionally biased region" description="Polar residues" evidence="1">
    <location>
        <begin position="716"/>
        <end position="725"/>
    </location>
</feature>
<feature type="region of interest" description="Disordered" evidence="1">
    <location>
        <begin position="507"/>
        <end position="945"/>
    </location>
</feature>
<dbReference type="PANTHER" id="PTHR35487">
    <property type="entry name" value="DUF3824 DOMAIN-CONTAINING PROTEIN"/>
    <property type="match status" value="1"/>
</dbReference>
<feature type="compositionally biased region" description="Basic residues" evidence="1">
    <location>
        <begin position="529"/>
        <end position="543"/>
    </location>
</feature>
<feature type="compositionally biased region" description="Basic and acidic residues" evidence="1">
    <location>
        <begin position="916"/>
        <end position="932"/>
    </location>
</feature>
<evidence type="ECO:0000256" key="1">
    <source>
        <dbReference type="SAM" id="MobiDB-lite"/>
    </source>
</evidence>
<keyword evidence="4" id="KW-1185">Reference proteome</keyword>
<feature type="compositionally biased region" description="Polar residues" evidence="1">
    <location>
        <begin position="870"/>
        <end position="886"/>
    </location>
</feature>
<feature type="compositionally biased region" description="Pro residues" evidence="1">
    <location>
        <begin position="701"/>
        <end position="710"/>
    </location>
</feature>
<feature type="compositionally biased region" description="Basic and acidic residues" evidence="1">
    <location>
        <begin position="625"/>
        <end position="671"/>
    </location>
</feature>
<feature type="compositionally biased region" description="Basic and acidic residues" evidence="1">
    <location>
        <begin position="1"/>
        <end position="27"/>
    </location>
</feature>
<sequence>MAQVYRERDVRYTRERSRSSSGDERRYKTVSTYKVGGGRGASTRLERVERYDDDDDDDRRSRYSHSHSHSHSHAGRAAPEVVEVDRRVEKTVYPDRPRSAYDDSFRGDGDRFRTVEYEREVERDRDYYPPERHSRGRVVEERRDIVEDTRDHYWDRRPTWNDHETDVRLEKRVVRQDSDGDVEVKKKTLDIDIHKDKHHHHHYDEPREYKERDVKIERRYIDERETHDPEIERYRREVEYYSAPNPPQQPIVIRNKMPEQKVIVHEAPAPAPVIVPRADPAFIVLRENREPRRDDDYYRREDDRRYERDSYDEDYYIKRTVIRRDRSSSSDHHKKRHIAEGALAGAGVAALVGGRGRDGEHQHQYKGRKVLAGAALGALGTEVIRRARSAYDDRHDEYESDDYDRHRHRSKSRSRLATGLAINNKIEKEESHRGRRRRRHSNDSYSLSRSSSRHGRSRSKSNVAKAGAATAALAGLVHHYRSKSRAEIAAAGLTGAAATKLWERHQDKKNREHHEASDDEPFSRDRSISRSRSRSRSLGRHHHPGDIPADRELGLVRVPDVEYGSEPLEPYDSPSEEPRRRRHKHRHRSSSGSDPEARKKRSKSKLRDVAAAGLGTAAAAIGIKKYSDHQKNKERDERSRERSVDPSRSRDRSDRPRDRRSRDRERRRYEEAAAGDPYSPYDVEAPPPSPPYASGGLPPANQGPPPPPVGPGGFTHHSNQSTANLNGPYPPYNPQDYANLPPPPPGPPPASAPASGSYFPPPGGPGHHPGPENVSQVPNIGVSRAYPDASRSAATKQDGVRLGDSRLPTPSSSTSSSTEINRATPKVQFRPLSPESSRTLQRHREETNESTTHATDDENASRHHRDSGRSKNPSPRTRSSSESAPNRLSLARRDRRLRGVSPVSSDDGDDVVNLPDRFDSSGRPLDSRDRPSLRRSRSSYGEFEYRPQHPGDLSLRGAWAALPSGGDPDVAQLVQTIGGLLQNQRGFLGTLGHLLQDGLGR</sequence>
<feature type="compositionally biased region" description="Basic residues" evidence="1">
    <location>
        <begin position="62"/>
        <end position="74"/>
    </location>
</feature>
<feature type="compositionally biased region" description="Basic residues" evidence="1">
    <location>
        <begin position="580"/>
        <end position="589"/>
    </location>
</feature>
<feature type="compositionally biased region" description="Basic and acidic residues" evidence="1">
    <location>
        <begin position="507"/>
        <end position="528"/>
    </location>
</feature>
<feature type="compositionally biased region" description="Low complexity" evidence="1">
    <location>
        <begin position="808"/>
        <end position="818"/>
    </location>
</feature>
<feature type="compositionally biased region" description="Pro residues" evidence="1">
    <location>
        <begin position="740"/>
        <end position="751"/>
    </location>
</feature>
<name>A0A553HVQ4_9PEZI</name>
<accession>A0A553HVQ4</accession>
<feature type="compositionally biased region" description="Basic and acidic residues" evidence="1">
    <location>
        <begin position="544"/>
        <end position="554"/>
    </location>
</feature>
<dbReference type="STRING" id="2512241.A0A553HVQ4"/>
<dbReference type="AlphaFoldDB" id="A0A553HVQ4"/>
<dbReference type="InterPro" id="IPR024436">
    <property type="entry name" value="DUF3824"/>
</dbReference>
<dbReference type="Proteomes" id="UP000319160">
    <property type="component" value="Unassembled WGS sequence"/>
</dbReference>
<evidence type="ECO:0000313" key="4">
    <source>
        <dbReference type="Proteomes" id="UP000319160"/>
    </source>
</evidence>
<feature type="compositionally biased region" description="Low complexity" evidence="1">
    <location>
        <begin position="610"/>
        <end position="622"/>
    </location>
</feature>
<feature type="region of interest" description="Disordered" evidence="1">
    <location>
        <begin position="1"/>
        <end position="84"/>
    </location>
</feature>
<evidence type="ECO:0000259" key="2">
    <source>
        <dbReference type="Pfam" id="PF12868"/>
    </source>
</evidence>
<feature type="region of interest" description="Disordered" evidence="1">
    <location>
        <begin position="395"/>
        <end position="464"/>
    </location>
</feature>
<gene>
    <name evidence="3" type="ORF">FHL15_007131</name>
</gene>
<reference evidence="4" key="1">
    <citation type="submission" date="2019-06" db="EMBL/GenBank/DDBJ databases">
        <title>Draft genome sequence of the griseofulvin-producing fungus Xylaria cubensis strain G536.</title>
        <authorList>
            <person name="Mead M.E."/>
            <person name="Raja H.A."/>
            <person name="Steenwyk J.L."/>
            <person name="Knowles S.L."/>
            <person name="Oberlies N.H."/>
            <person name="Rokas A."/>
        </authorList>
    </citation>
    <scope>NUCLEOTIDE SEQUENCE [LARGE SCALE GENOMIC DNA]</scope>
    <source>
        <strain evidence="4">G536</strain>
    </source>
</reference>
<comment type="caution">
    <text evidence="3">The sequence shown here is derived from an EMBL/GenBank/DDBJ whole genome shotgun (WGS) entry which is preliminary data.</text>
</comment>
<evidence type="ECO:0000313" key="3">
    <source>
        <dbReference type="EMBL" id="TRX92034.1"/>
    </source>
</evidence>
<dbReference type="EMBL" id="VFLP01000040">
    <property type="protein sequence ID" value="TRX92034.1"/>
    <property type="molecule type" value="Genomic_DNA"/>
</dbReference>
<dbReference type="PANTHER" id="PTHR35487:SF1">
    <property type="entry name" value="DUF3824 DOMAIN-CONTAINING PROTEIN"/>
    <property type="match status" value="1"/>
</dbReference>
<feature type="domain" description="DUF3824" evidence="2">
    <location>
        <begin position="601"/>
        <end position="655"/>
    </location>
</feature>
<organism evidence="3 4">
    <name type="scientific">Xylaria flabelliformis</name>
    <dbReference type="NCBI Taxonomy" id="2512241"/>
    <lineage>
        <taxon>Eukaryota</taxon>
        <taxon>Fungi</taxon>
        <taxon>Dikarya</taxon>
        <taxon>Ascomycota</taxon>
        <taxon>Pezizomycotina</taxon>
        <taxon>Sordariomycetes</taxon>
        <taxon>Xylariomycetidae</taxon>
        <taxon>Xylariales</taxon>
        <taxon>Xylariaceae</taxon>
        <taxon>Xylaria</taxon>
    </lineage>
</organism>
<dbReference type="Pfam" id="PF12868">
    <property type="entry name" value="DUF3824"/>
    <property type="match status" value="1"/>
</dbReference>